<dbReference type="Gene3D" id="3.40.50.10740">
    <property type="entry name" value="Class I glutamine amidotransferase-like"/>
    <property type="match status" value="1"/>
</dbReference>
<keyword evidence="6" id="KW-1185">Reference proteome</keyword>
<name>A0A8J3JAU8_9ACTN</name>
<sequence length="345" mass="37786">MHTYPTKPRPGDRVAVLSPAAALPAIFPGPFELGLERLRDDFGLVPVEYPTTRKFGASPAERAADVHAAFADPDIAAIVTSIGGADQIKVLPHLDADLLRANPKPFFGLSDNTNLHVFLWNLGIVSYYGGTVMTALGRGGSMNPHTTESLRAALFTHDEYELRPAAEYTDVDREWTEPATLATEPPMLPAGGWTWHGPATTVTGPAWGGCLEIVDWNLRAGRWIRSPEAYDGSVLLLETSEEMPRAQDVYRVLSGMGERGMLQRFAAVLVGRPKCWALDNRNTPEQKTAYAEAQRDAFRTALDEYHPGVPVVFDVDFGHTDPQLVVPIGGQVTVDPTARRITVRY</sequence>
<comment type="caution">
    <text evidence="5">The sequence shown here is derived from an EMBL/GenBank/DDBJ whole genome shotgun (WGS) entry which is preliminary data.</text>
</comment>
<protein>
    <submittedName>
        <fullName evidence="5">LD-carboxypeptidase</fullName>
    </submittedName>
</protein>
<gene>
    <name evidence="5" type="ORF">Aru02nite_42180</name>
</gene>
<dbReference type="AlphaFoldDB" id="A0A8J3JAU8"/>
<evidence type="ECO:0000256" key="1">
    <source>
        <dbReference type="ARBA" id="ARBA00010233"/>
    </source>
</evidence>
<evidence type="ECO:0000259" key="4">
    <source>
        <dbReference type="Pfam" id="PF17676"/>
    </source>
</evidence>
<dbReference type="InterPro" id="IPR027461">
    <property type="entry name" value="Carboxypeptidase_A_C_sf"/>
</dbReference>
<reference evidence="5" key="1">
    <citation type="submission" date="2021-01" db="EMBL/GenBank/DDBJ databases">
        <title>Whole genome shotgun sequence of Actinocatenispora rupis NBRC 107355.</title>
        <authorList>
            <person name="Komaki H."/>
            <person name="Tamura T."/>
        </authorList>
    </citation>
    <scope>NUCLEOTIDE SEQUENCE</scope>
    <source>
        <strain evidence="5">NBRC 107355</strain>
    </source>
</reference>
<dbReference type="PANTHER" id="PTHR30237">
    <property type="entry name" value="MURAMOYLTETRAPEPTIDE CARBOXYPEPTIDASE"/>
    <property type="match status" value="1"/>
</dbReference>
<feature type="domain" description="LD-carboxypeptidase N-terminal" evidence="3">
    <location>
        <begin position="14"/>
        <end position="129"/>
    </location>
</feature>
<organism evidence="5 6">
    <name type="scientific">Actinocatenispora rupis</name>
    <dbReference type="NCBI Taxonomy" id="519421"/>
    <lineage>
        <taxon>Bacteria</taxon>
        <taxon>Bacillati</taxon>
        <taxon>Actinomycetota</taxon>
        <taxon>Actinomycetes</taxon>
        <taxon>Micromonosporales</taxon>
        <taxon>Micromonosporaceae</taxon>
        <taxon>Actinocatenispora</taxon>
    </lineage>
</organism>
<evidence type="ECO:0000313" key="6">
    <source>
        <dbReference type="Proteomes" id="UP000612808"/>
    </source>
</evidence>
<dbReference type="RefSeq" id="WP_203660204.1">
    <property type="nucleotide sequence ID" value="NZ_BAAAZM010000007.1"/>
</dbReference>
<dbReference type="Proteomes" id="UP000612808">
    <property type="component" value="Unassembled WGS sequence"/>
</dbReference>
<dbReference type="GO" id="GO:0016787">
    <property type="term" value="F:hydrolase activity"/>
    <property type="evidence" value="ECO:0007669"/>
    <property type="project" value="UniProtKB-KW"/>
</dbReference>
<dbReference type="InterPro" id="IPR029062">
    <property type="entry name" value="Class_I_gatase-like"/>
</dbReference>
<evidence type="ECO:0000259" key="3">
    <source>
        <dbReference type="Pfam" id="PF02016"/>
    </source>
</evidence>
<dbReference type="InterPro" id="IPR040449">
    <property type="entry name" value="Peptidase_S66_N"/>
</dbReference>
<dbReference type="Gene3D" id="3.50.30.60">
    <property type="entry name" value="LD-carboxypeptidase A C-terminal domain-like"/>
    <property type="match status" value="1"/>
</dbReference>
<dbReference type="InterPro" id="IPR040921">
    <property type="entry name" value="Peptidase_S66C"/>
</dbReference>
<dbReference type="InterPro" id="IPR003507">
    <property type="entry name" value="S66_fam"/>
</dbReference>
<accession>A0A8J3JAU8</accession>
<dbReference type="SUPFAM" id="SSF52317">
    <property type="entry name" value="Class I glutamine amidotransferase-like"/>
    <property type="match status" value="1"/>
</dbReference>
<comment type="similarity">
    <text evidence="1">Belongs to the peptidase S66 family.</text>
</comment>
<feature type="domain" description="LD-carboxypeptidase C-terminal" evidence="4">
    <location>
        <begin position="203"/>
        <end position="334"/>
    </location>
</feature>
<dbReference type="InterPro" id="IPR027478">
    <property type="entry name" value="LdcA_N"/>
</dbReference>
<dbReference type="SUPFAM" id="SSF141986">
    <property type="entry name" value="LD-carboxypeptidase A C-terminal domain-like"/>
    <property type="match status" value="1"/>
</dbReference>
<dbReference type="EMBL" id="BOMB01000023">
    <property type="protein sequence ID" value="GID13329.1"/>
    <property type="molecule type" value="Genomic_DNA"/>
</dbReference>
<evidence type="ECO:0000313" key="5">
    <source>
        <dbReference type="EMBL" id="GID13329.1"/>
    </source>
</evidence>
<proteinExistence type="inferred from homology"/>
<dbReference type="Pfam" id="PF02016">
    <property type="entry name" value="Peptidase_S66"/>
    <property type="match status" value="1"/>
</dbReference>
<evidence type="ECO:0000256" key="2">
    <source>
        <dbReference type="ARBA" id="ARBA00022801"/>
    </source>
</evidence>
<dbReference type="PANTHER" id="PTHR30237:SF4">
    <property type="entry name" value="LD-CARBOXYPEPTIDASE C-TERMINAL DOMAIN-CONTAINING PROTEIN"/>
    <property type="match status" value="1"/>
</dbReference>
<dbReference type="CDD" id="cd07062">
    <property type="entry name" value="Peptidase_S66_mccF_like"/>
    <property type="match status" value="1"/>
</dbReference>
<dbReference type="Pfam" id="PF17676">
    <property type="entry name" value="Peptidase_S66C"/>
    <property type="match status" value="1"/>
</dbReference>
<keyword evidence="2" id="KW-0378">Hydrolase</keyword>